<dbReference type="NCBIfam" id="TIGR01655">
    <property type="entry name" value="yxeA_fam"/>
    <property type="match status" value="1"/>
</dbReference>
<sequence length="113" mass="12811">MKKIFVGIISLLILGGVGLGVFYYCYDKTAVAEQYYVKITKDGENTGDRGFAYSYVLSGYNKDGEEEKMSFKADKNLRKGAYLRLYYKNFKGVTTFEEVTPEQVPNKAAEKLN</sequence>
<comment type="caution">
    <text evidence="1">The sequence shown here is derived from an EMBL/GenBank/DDBJ whole genome shotgun (WGS) entry which is preliminary data.</text>
</comment>
<reference evidence="1 2" key="1">
    <citation type="submission" date="2016-10" db="EMBL/GenBank/DDBJ databases">
        <authorList>
            <person name="Varghese N."/>
            <person name="Submissions S."/>
        </authorList>
    </citation>
    <scope>NUCLEOTIDE SEQUENCE [LARGE SCALE GENOMIC DNA]</scope>
    <source>
        <strain evidence="1 2">ATCC 49954</strain>
    </source>
</reference>
<dbReference type="Proteomes" id="UP000183610">
    <property type="component" value="Unassembled WGS sequence"/>
</dbReference>
<accession>A0AAX2DSL6</accession>
<dbReference type="InterPro" id="IPR036166">
    <property type="entry name" value="YxeA-like_sf"/>
</dbReference>
<dbReference type="EMBL" id="FNMX01000014">
    <property type="protein sequence ID" value="SDX25835.1"/>
    <property type="molecule type" value="Genomic_DNA"/>
</dbReference>
<evidence type="ECO:0000313" key="1">
    <source>
        <dbReference type="EMBL" id="SDX25835.1"/>
    </source>
</evidence>
<dbReference type="SUPFAM" id="SSF159121">
    <property type="entry name" value="BC4932-like"/>
    <property type="match status" value="1"/>
</dbReference>
<proteinExistence type="predicted"/>
<dbReference type="AlphaFoldDB" id="A0AAX2DSL6"/>
<organism evidence="1 2">
    <name type="scientific">Listeria ivanovii</name>
    <dbReference type="NCBI Taxonomy" id="1638"/>
    <lineage>
        <taxon>Bacteria</taxon>
        <taxon>Bacillati</taxon>
        <taxon>Bacillota</taxon>
        <taxon>Bacilli</taxon>
        <taxon>Bacillales</taxon>
        <taxon>Listeriaceae</taxon>
        <taxon>Listeria</taxon>
    </lineage>
</organism>
<dbReference type="Gene3D" id="2.40.50.480">
    <property type="match status" value="1"/>
</dbReference>
<dbReference type="Pfam" id="PF06486">
    <property type="entry name" value="DUF1093"/>
    <property type="match status" value="1"/>
</dbReference>
<dbReference type="RefSeq" id="WP_003720745.1">
    <property type="nucleotide sequence ID" value="NZ_FNMX01000014.1"/>
</dbReference>
<protein>
    <recommendedName>
        <fullName evidence="3">YxeA family protein</fullName>
    </recommendedName>
</protein>
<dbReference type="PANTHER" id="PTHR36433">
    <property type="entry name" value="HYPOTHETICAL CYTOSOLIC PROTEIN"/>
    <property type="match status" value="1"/>
</dbReference>
<name>A0AAX2DSL6_LISIV</name>
<gene>
    <name evidence="1" type="ORF">SAMN05421782_11471</name>
</gene>
<dbReference type="InterPro" id="IPR006542">
    <property type="entry name" value="DUF1093"/>
</dbReference>
<evidence type="ECO:0000313" key="2">
    <source>
        <dbReference type="Proteomes" id="UP000183610"/>
    </source>
</evidence>
<evidence type="ECO:0008006" key="3">
    <source>
        <dbReference type="Google" id="ProtNLM"/>
    </source>
</evidence>
<dbReference type="PANTHER" id="PTHR36433:SF2">
    <property type="entry name" value="YXEA FAMILY PROTEIN"/>
    <property type="match status" value="1"/>
</dbReference>